<dbReference type="KEGG" id="acm:AciX9_2811"/>
<feature type="transmembrane region" description="Helical" evidence="5">
    <location>
        <begin position="235"/>
        <end position="254"/>
    </location>
</feature>
<evidence type="ECO:0000256" key="5">
    <source>
        <dbReference type="SAM" id="Phobius"/>
    </source>
</evidence>
<evidence type="ECO:0000256" key="6">
    <source>
        <dbReference type="SAM" id="SignalP"/>
    </source>
</evidence>
<feature type="domain" description="NfeD-like C-terminal" evidence="7">
    <location>
        <begin position="372"/>
        <end position="428"/>
    </location>
</feature>
<dbReference type="HOGENOM" id="CLU_024619_1_1_0"/>
<dbReference type="STRING" id="1198114.AciX9_2811"/>
<dbReference type="InterPro" id="IPR056739">
    <property type="entry name" value="NfeD_membrane"/>
</dbReference>
<keyword evidence="11" id="KW-1185">Reference proteome</keyword>
<dbReference type="Proteomes" id="UP000000343">
    <property type="component" value="Chromosome"/>
</dbReference>
<reference evidence="11" key="1">
    <citation type="submission" date="2011-01" db="EMBL/GenBank/DDBJ databases">
        <title>Complete sequence of chromosome of Acidobacterium sp. MP5ACTX9.</title>
        <authorList>
            <consortium name="US DOE Joint Genome Institute"/>
            <person name="Lucas S."/>
            <person name="Copeland A."/>
            <person name="Lapidus A."/>
            <person name="Cheng J.-F."/>
            <person name="Goodwin L."/>
            <person name="Pitluck S."/>
            <person name="Teshima H."/>
            <person name="Detter J.C."/>
            <person name="Han C."/>
            <person name="Tapia R."/>
            <person name="Land M."/>
            <person name="Hauser L."/>
            <person name="Kyrpides N."/>
            <person name="Ivanova N."/>
            <person name="Ovchinnikova G."/>
            <person name="Pagani I."/>
            <person name="Rawat S.R."/>
            <person name="Mannisto M."/>
            <person name="Haggblom M.M."/>
            <person name="Woyke T."/>
        </authorList>
    </citation>
    <scope>NUCLEOTIDE SEQUENCE [LARGE SCALE GENOMIC DNA]</scope>
    <source>
        <strain evidence="11">MP5ACTX9</strain>
    </source>
</reference>
<organism evidence="11">
    <name type="scientific">Granulicella tundricola (strain ATCC BAA-1859 / DSM 23138 / MP5ACTX9)</name>
    <dbReference type="NCBI Taxonomy" id="1198114"/>
    <lineage>
        <taxon>Bacteria</taxon>
        <taxon>Pseudomonadati</taxon>
        <taxon>Acidobacteriota</taxon>
        <taxon>Terriglobia</taxon>
        <taxon>Terriglobales</taxon>
        <taxon>Acidobacteriaceae</taxon>
        <taxon>Granulicella</taxon>
    </lineage>
</organism>
<keyword evidence="3 5" id="KW-1133">Transmembrane helix</keyword>
<dbReference type="PaxDb" id="1198114-AciX9_2811"/>
<accession>E8WYC8</accession>
<dbReference type="EMBL" id="CP002480">
    <property type="protein sequence ID" value="ADW69834.1"/>
    <property type="molecule type" value="Genomic_DNA"/>
</dbReference>
<proteinExistence type="predicted"/>
<feature type="signal peptide" evidence="6">
    <location>
        <begin position="1"/>
        <end position="22"/>
    </location>
</feature>
<dbReference type="CDD" id="cd07020">
    <property type="entry name" value="Clp_protease_NfeD_1"/>
    <property type="match status" value="1"/>
</dbReference>
<feature type="chain" id="PRO_5003230454" evidence="6">
    <location>
        <begin position="23"/>
        <end position="439"/>
    </location>
</feature>
<feature type="domain" description="NfeD integral membrane" evidence="8">
    <location>
        <begin position="240"/>
        <end position="357"/>
    </location>
</feature>
<evidence type="ECO:0000313" key="10">
    <source>
        <dbReference type="EMBL" id="ADW69834.1"/>
    </source>
</evidence>
<feature type="domain" description="NfeD1b N-terminal" evidence="9">
    <location>
        <begin position="30"/>
        <end position="189"/>
    </location>
</feature>
<dbReference type="Gene3D" id="2.40.50.140">
    <property type="entry name" value="Nucleic acid-binding proteins"/>
    <property type="match status" value="1"/>
</dbReference>
<dbReference type="eggNOG" id="COG1030">
    <property type="taxonomic scope" value="Bacteria"/>
</dbReference>
<name>E8WYC8_GRATM</name>
<evidence type="ECO:0000256" key="4">
    <source>
        <dbReference type="ARBA" id="ARBA00023136"/>
    </source>
</evidence>
<sequence>MSSLLRLWPALLVLLLAPAARAQPQPLVVKLTLHDTIQPVSAQYLHRGLAEAAALHASLVLLSLDTPGGLLDSTRTMVDDIERSPIPVAVFISPTGARAGSAGFFLLESADIAAMAPGTNAGASHPIIEGRTLDPILKQKLENDASAFLRSFTTRRNRNVEAAESAVRDSKSFSDTEALNLHLIDLVAPDDAALLTALNGQTIHRFDGTPITLNLTAATIQTIPPSPRERFLTTLTNPDLAILLLFAGVLLIYLEFNVPGTVIPGALGTFMVLLALFGLNLLPVRHTSAALVLAGLALMLLEFKIASHGILAFTGVAALVAGLATLVDAPIQELRVHTSTAVSAGFALGAITLWLAWIALRARRNKVLLGPDAMIGRLAIALTNLQPAGQVEVRGEIWQAILRDPAAFVALGESVLIREAHGLQLLVEASKNTPNTPAG</sequence>
<dbReference type="SUPFAM" id="SSF141322">
    <property type="entry name" value="NfeD domain-like"/>
    <property type="match status" value="1"/>
</dbReference>
<evidence type="ECO:0000259" key="7">
    <source>
        <dbReference type="Pfam" id="PF01957"/>
    </source>
</evidence>
<keyword evidence="6" id="KW-0732">Signal</keyword>
<dbReference type="Gene3D" id="3.90.226.10">
    <property type="entry name" value="2-enoyl-CoA Hydratase, Chain A, domain 1"/>
    <property type="match status" value="1"/>
</dbReference>
<evidence type="ECO:0000256" key="2">
    <source>
        <dbReference type="ARBA" id="ARBA00022692"/>
    </source>
</evidence>
<dbReference type="PANTHER" id="PTHR33507">
    <property type="entry name" value="INNER MEMBRANE PROTEIN YBBJ"/>
    <property type="match status" value="1"/>
</dbReference>
<dbReference type="MEROPS" id="S49.005"/>
<comment type="subcellular location">
    <subcellularLocation>
        <location evidence="1">Membrane</location>
        <topology evidence="1">Multi-pass membrane protein</topology>
    </subcellularLocation>
</comment>
<dbReference type="Pfam" id="PF24961">
    <property type="entry name" value="NfeD_membrane"/>
    <property type="match status" value="1"/>
</dbReference>
<evidence type="ECO:0000259" key="9">
    <source>
        <dbReference type="Pfam" id="PF25145"/>
    </source>
</evidence>
<keyword evidence="4 5" id="KW-0472">Membrane</keyword>
<keyword evidence="2 5" id="KW-0812">Transmembrane</keyword>
<dbReference type="InterPro" id="IPR002810">
    <property type="entry name" value="NfeD-like_C"/>
</dbReference>
<dbReference type="InterPro" id="IPR056738">
    <property type="entry name" value="NfeD1b_N"/>
</dbReference>
<dbReference type="Pfam" id="PF01957">
    <property type="entry name" value="NfeD"/>
    <property type="match status" value="1"/>
</dbReference>
<dbReference type="InterPro" id="IPR012340">
    <property type="entry name" value="NA-bd_OB-fold"/>
</dbReference>
<dbReference type="GO" id="GO:0016020">
    <property type="term" value="C:membrane"/>
    <property type="evidence" value="ECO:0007669"/>
    <property type="project" value="UniProtKB-SubCell"/>
</dbReference>
<dbReference type="OrthoDB" id="9806253at2"/>
<dbReference type="InterPro" id="IPR029045">
    <property type="entry name" value="ClpP/crotonase-like_dom_sf"/>
</dbReference>
<dbReference type="SUPFAM" id="SSF52096">
    <property type="entry name" value="ClpP/crotonase"/>
    <property type="match status" value="1"/>
</dbReference>
<dbReference type="InterPro" id="IPR052165">
    <property type="entry name" value="Membrane_assoc_protease"/>
</dbReference>
<feature type="transmembrane region" description="Helical" evidence="5">
    <location>
        <begin position="261"/>
        <end position="281"/>
    </location>
</feature>
<feature type="transmembrane region" description="Helical" evidence="5">
    <location>
        <begin position="310"/>
        <end position="329"/>
    </location>
</feature>
<dbReference type="AlphaFoldDB" id="E8WYC8"/>
<protein>
    <submittedName>
        <fullName evidence="10">Uncharacterized protein</fullName>
    </submittedName>
</protein>
<evidence type="ECO:0000256" key="3">
    <source>
        <dbReference type="ARBA" id="ARBA00022989"/>
    </source>
</evidence>
<dbReference type="PANTHER" id="PTHR33507:SF4">
    <property type="entry name" value="NODULATION COMPETITIVENESS PROTEIN NFED"/>
    <property type="match status" value="1"/>
</dbReference>
<evidence type="ECO:0000313" key="11">
    <source>
        <dbReference type="Proteomes" id="UP000000343"/>
    </source>
</evidence>
<evidence type="ECO:0000256" key="1">
    <source>
        <dbReference type="ARBA" id="ARBA00004141"/>
    </source>
</evidence>
<evidence type="ECO:0000259" key="8">
    <source>
        <dbReference type="Pfam" id="PF24961"/>
    </source>
</evidence>
<dbReference type="RefSeq" id="WP_013581149.1">
    <property type="nucleotide sequence ID" value="NC_015064.1"/>
</dbReference>
<gene>
    <name evidence="10" type="ordered locus">AciX9_2811</name>
</gene>
<dbReference type="Pfam" id="PF25145">
    <property type="entry name" value="NfeD1b_N"/>
    <property type="match status" value="1"/>
</dbReference>
<feature type="transmembrane region" description="Helical" evidence="5">
    <location>
        <begin position="341"/>
        <end position="360"/>
    </location>
</feature>